<dbReference type="RefSeq" id="WP_146947694.1">
    <property type="nucleotide sequence ID" value="NZ_VOQF01000005.1"/>
</dbReference>
<dbReference type="PROSITE" id="PS50930">
    <property type="entry name" value="HTH_LYTTR"/>
    <property type="match status" value="1"/>
</dbReference>
<dbReference type="SUPFAM" id="SSF52172">
    <property type="entry name" value="CheY-like"/>
    <property type="match status" value="1"/>
</dbReference>
<dbReference type="Pfam" id="PF04397">
    <property type="entry name" value="LytTR"/>
    <property type="match status" value="1"/>
</dbReference>
<accession>A0A5C6W3R3</accession>
<dbReference type="SMART" id="SM00448">
    <property type="entry name" value="REC"/>
    <property type="match status" value="1"/>
</dbReference>
<dbReference type="PROSITE" id="PS50110">
    <property type="entry name" value="RESPONSE_REGULATORY"/>
    <property type="match status" value="1"/>
</dbReference>
<reference evidence="4 5" key="1">
    <citation type="journal article" date="2005" name="Int. J. Syst. Evol. Microbiol.">
        <title>Bacillus litoralis sp. nov., isolated from a tidal flat of the Yellow Sea in Korea.</title>
        <authorList>
            <person name="Yoon J.H."/>
            <person name="Oh T.K."/>
        </authorList>
    </citation>
    <scope>NUCLEOTIDE SEQUENCE [LARGE SCALE GENOMIC DNA]</scope>
    <source>
        <strain evidence="4 5">SW-211</strain>
    </source>
</reference>
<dbReference type="SMART" id="SM00850">
    <property type="entry name" value="LytTR"/>
    <property type="match status" value="1"/>
</dbReference>
<dbReference type="PANTHER" id="PTHR37299:SF1">
    <property type="entry name" value="STAGE 0 SPORULATION PROTEIN A HOMOLOG"/>
    <property type="match status" value="1"/>
</dbReference>
<keyword evidence="1" id="KW-0597">Phosphoprotein</keyword>
<evidence type="ECO:0000259" key="3">
    <source>
        <dbReference type="PROSITE" id="PS50930"/>
    </source>
</evidence>
<evidence type="ECO:0000256" key="1">
    <source>
        <dbReference type="PROSITE-ProRule" id="PRU00169"/>
    </source>
</evidence>
<feature type="domain" description="HTH LytTR-type" evidence="3">
    <location>
        <begin position="136"/>
        <end position="238"/>
    </location>
</feature>
<dbReference type="OrthoDB" id="3190595at2"/>
<evidence type="ECO:0000313" key="5">
    <source>
        <dbReference type="Proteomes" id="UP000321363"/>
    </source>
</evidence>
<sequence>MRIVIAEDDLTSRKVLTHFISKLPSYKVVGEAKNGEELISKIITEKPDIAIVDIEMPVLNGMEAIKYCKSLFPELQVIFTTGHDWYAVEAFGISAVDYIIKPIEYDRFVQAIDKVSRVRVEKSKEEVFSKNNEKKLVLQHYSSVTIIPHDEIIFIEKLERKTFIHTRNKVYQNSESLTDLLEKLPYGFVQSHRSYIVNINQLTNIESLGQTYYAYFKDYLEPAKVSKHQIKEIQKMLN</sequence>
<feature type="domain" description="Response regulatory" evidence="2">
    <location>
        <begin position="2"/>
        <end position="116"/>
    </location>
</feature>
<dbReference type="Proteomes" id="UP000321363">
    <property type="component" value="Unassembled WGS sequence"/>
</dbReference>
<dbReference type="GO" id="GO:0000156">
    <property type="term" value="F:phosphorelay response regulator activity"/>
    <property type="evidence" value="ECO:0007669"/>
    <property type="project" value="InterPro"/>
</dbReference>
<dbReference type="GO" id="GO:0003677">
    <property type="term" value="F:DNA binding"/>
    <property type="evidence" value="ECO:0007669"/>
    <property type="project" value="InterPro"/>
</dbReference>
<proteinExistence type="predicted"/>
<dbReference type="InterPro" id="IPR046947">
    <property type="entry name" value="LytR-like"/>
</dbReference>
<evidence type="ECO:0000259" key="2">
    <source>
        <dbReference type="PROSITE" id="PS50110"/>
    </source>
</evidence>
<dbReference type="Pfam" id="PF00072">
    <property type="entry name" value="Response_reg"/>
    <property type="match status" value="1"/>
</dbReference>
<dbReference type="AlphaFoldDB" id="A0A5C6W3R3"/>
<feature type="modified residue" description="4-aspartylphosphate" evidence="1">
    <location>
        <position position="53"/>
    </location>
</feature>
<dbReference type="EMBL" id="VOQF01000005">
    <property type="protein sequence ID" value="TXC91012.1"/>
    <property type="molecule type" value="Genomic_DNA"/>
</dbReference>
<evidence type="ECO:0000313" key="4">
    <source>
        <dbReference type="EMBL" id="TXC91012.1"/>
    </source>
</evidence>
<dbReference type="Gene3D" id="3.40.50.2300">
    <property type="match status" value="1"/>
</dbReference>
<dbReference type="Gene3D" id="2.40.50.1020">
    <property type="entry name" value="LytTr DNA-binding domain"/>
    <property type="match status" value="1"/>
</dbReference>
<gene>
    <name evidence="4" type="ORF">FS935_08885</name>
</gene>
<keyword evidence="5" id="KW-1185">Reference proteome</keyword>
<dbReference type="InterPro" id="IPR001789">
    <property type="entry name" value="Sig_transdc_resp-reg_receiver"/>
</dbReference>
<dbReference type="InterPro" id="IPR007492">
    <property type="entry name" value="LytTR_DNA-bd_dom"/>
</dbReference>
<comment type="caution">
    <text evidence="4">The sequence shown here is derived from an EMBL/GenBank/DDBJ whole genome shotgun (WGS) entry which is preliminary data.</text>
</comment>
<dbReference type="InterPro" id="IPR011006">
    <property type="entry name" value="CheY-like_superfamily"/>
</dbReference>
<dbReference type="PANTHER" id="PTHR37299">
    <property type="entry name" value="TRANSCRIPTIONAL REGULATOR-RELATED"/>
    <property type="match status" value="1"/>
</dbReference>
<protein>
    <submittedName>
        <fullName evidence="4">Response regulator transcription factor</fullName>
    </submittedName>
</protein>
<organism evidence="4 5">
    <name type="scientific">Metabacillus litoralis</name>
    <dbReference type="NCBI Taxonomy" id="152268"/>
    <lineage>
        <taxon>Bacteria</taxon>
        <taxon>Bacillati</taxon>
        <taxon>Bacillota</taxon>
        <taxon>Bacilli</taxon>
        <taxon>Bacillales</taxon>
        <taxon>Bacillaceae</taxon>
        <taxon>Metabacillus</taxon>
    </lineage>
</organism>
<name>A0A5C6W3R3_9BACI</name>